<keyword evidence="2 9" id="KW-0813">Transport</keyword>
<evidence type="ECO:0000256" key="3">
    <source>
        <dbReference type="ARBA" id="ARBA00022475"/>
    </source>
</evidence>
<evidence type="ECO:0000256" key="9">
    <source>
        <dbReference type="HAMAP-Rule" id="MF_00422"/>
    </source>
</evidence>
<keyword evidence="6 9" id="KW-1133">Transmembrane helix</keyword>
<dbReference type="RefSeq" id="WP_004833219.1">
    <property type="nucleotide sequence ID" value="NZ_BHYQ01000003.1"/>
</dbReference>
<keyword evidence="14" id="KW-1185">Reference proteome</keyword>
<dbReference type="GO" id="GO:0043952">
    <property type="term" value="P:protein transport by the Sec complex"/>
    <property type="evidence" value="ECO:0007669"/>
    <property type="project" value="UniProtKB-UniRule"/>
</dbReference>
<comment type="subcellular location">
    <subcellularLocation>
        <location evidence="9">Cell membrane</location>
        <topology evidence="9">Single-pass membrane protein</topology>
    </subcellularLocation>
    <subcellularLocation>
        <location evidence="1">Membrane</location>
    </subcellularLocation>
</comment>
<keyword evidence="7 9" id="KW-0811">Translocation</keyword>
<accession>A0A0B4S1L5</accession>
<evidence type="ECO:0000313" key="11">
    <source>
        <dbReference type="EMBL" id="MBF1307480.1"/>
    </source>
</evidence>
<dbReference type="AlphaFoldDB" id="A0A0B4S1L5"/>
<dbReference type="PROSITE" id="PS01067">
    <property type="entry name" value="SECE_SEC61G"/>
    <property type="match status" value="1"/>
</dbReference>
<evidence type="ECO:0000256" key="6">
    <source>
        <dbReference type="ARBA" id="ARBA00022989"/>
    </source>
</evidence>
<dbReference type="Proteomes" id="UP000758611">
    <property type="component" value="Unassembled WGS sequence"/>
</dbReference>
<keyword evidence="3 9" id="KW-1003">Cell membrane</keyword>
<gene>
    <name evidence="9 11" type="primary">secE</name>
    <name evidence="11" type="ORF">HXM94_06870</name>
    <name evidence="13" type="ORF">NM222_03260</name>
    <name evidence="12" type="ORF">NND69_00910</name>
    <name evidence="10" type="ORF">NW74_04600</name>
</gene>
<sequence length="68" mass="7884">MATKTTDQKQKKTSFMRGVRHEFKKIVWPSKKSVFYYSLAVVTISIISSTMIWGLDNILKRLLGLIIH</sequence>
<evidence type="ECO:0000313" key="13">
    <source>
        <dbReference type="EMBL" id="WBB31511.1"/>
    </source>
</evidence>
<comment type="subunit">
    <text evidence="9">Component of the Sec protein translocase complex. Heterotrimer consisting of SecY, SecE and SecG subunits. The heterotrimers can form oligomers, although 1 heterotrimer is thought to be able to translocate proteins. Interacts with the ribosome. Interacts with SecDF, and other proteins may be involved. Interacts with SecA.</text>
</comment>
<organism evidence="10 14">
    <name type="scientific">Parvimonas micra</name>
    <dbReference type="NCBI Taxonomy" id="33033"/>
    <lineage>
        <taxon>Bacteria</taxon>
        <taxon>Bacillati</taxon>
        <taxon>Bacillota</taxon>
        <taxon>Tissierellia</taxon>
        <taxon>Tissierellales</taxon>
        <taxon>Peptoniphilaceae</taxon>
        <taxon>Parvimonas</taxon>
    </lineage>
</organism>
<dbReference type="Pfam" id="PF00584">
    <property type="entry name" value="SecE"/>
    <property type="match status" value="1"/>
</dbReference>
<proteinExistence type="inferred from homology"/>
<evidence type="ECO:0000256" key="7">
    <source>
        <dbReference type="ARBA" id="ARBA00023010"/>
    </source>
</evidence>
<dbReference type="InterPro" id="IPR038379">
    <property type="entry name" value="SecE_sf"/>
</dbReference>
<comment type="function">
    <text evidence="9">Essential subunit of the Sec protein translocation channel SecYEG. Clamps together the 2 halves of SecY. May contact the channel plug during translocation.</text>
</comment>
<dbReference type="EMBL" id="JABZRE010000031">
    <property type="protein sequence ID" value="MBF1307480.1"/>
    <property type="molecule type" value="Genomic_DNA"/>
</dbReference>
<evidence type="ECO:0000256" key="2">
    <source>
        <dbReference type="ARBA" id="ARBA00022448"/>
    </source>
</evidence>
<dbReference type="GO" id="GO:0006605">
    <property type="term" value="P:protein targeting"/>
    <property type="evidence" value="ECO:0007669"/>
    <property type="project" value="UniProtKB-UniRule"/>
</dbReference>
<dbReference type="EMBL" id="CP101412">
    <property type="protein sequence ID" value="WBB31511.1"/>
    <property type="molecule type" value="Genomic_DNA"/>
</dbReference>
<dbReference type="PANTHER" id="PTHR33910">
    <property type="entry name" value="PROTEIN TRANSLOCASE SUBUNIT SECE"/>
    <property type="match status" value="1"/>
</dbReference>
<dbReference type="Proteomes" id="UP001210690">
    <property type="component" value="Chromosome"/>
</dbReference>
<dbReference type="PRINTS" id="PR01650">
    <property type="entry name" value="SECETRNLCASE"/>
</dbReference>
<dbReference type="GO" id="GO:0005886">
    <property type="term" value="C:plasma membrane"/>
    <property type="evidence" value="ECO:0007669"/>
    <property type="project" value="UniProtKB-SubCell"/>
</dbReference>
<keyword evidence="5 9" id="KW-0653">Protein transport</keyword>
<dbReference type="Gene3D" id="1.20.5.1030">
    <property type="entry name" value="Preprotein translocase secy subunit"/>
    <property type="match status" value="1"/>
</dbReference>
<evidence type="ECO:0000256" key="1">
    <source>
        <dbReference type="ARBA" id="ARBA00004370"/>
    </source>
</evidence>
<dbReference type="PANTHER" id="PTHR33910:SF1">
    <property type="entry name" value="PROTEIN TRANSLOCASE SUBUNIT SECE"/>
    <property type="match status" value="1"/>
</dbReference>
<dbReference type="NCBIfam" id="TIGR00964">
    <property type="entry name" value="secE_bact"/>
    <property type="match status" value="1"/>
</dbReference>
<evidence type="ECO:0000313" key="14">
    <source>
        <dbReference type="Proteomes" id="UP000031386"/>
    </source>
</evidence>
<keyword evidence="8 9" id="KW-0472">Membrane</keyword>
<dbReference type="GO" id="GO:0008320">
    <property type="term" value="F:protein transmembrane transporter activity"/>
    <property type="evidence" value="ECO:0007669"/>
    <property type="project" value="UniProtKB-UniRule"/>
</dbReference>
<reference evidence="11" key="2">
    <citation type="submission" date="2020-04" db="EMBL/GenBank/DDBJ databases">
        <title>Deep metagenomics examines the oral microbiome during advanced dental caries in children, revealing novel taxa and co-occurrences with host molecules.</title>
        <authorList>
            <person name="Baker J.L."/>
            <person name="Morton J.T."/>
            <person name="Dinis M."/>
            <person name="Alvarez R."/>
            <person name="Tran N.C."/>
            <person name="Knight R."/>
            <person name="Edlund A."/>
        </authorList>
    </citation>
    <scope>NUCLEOTIDE SEQUENCE</scope>
    <source>
        <strain evidence="11">JCVI_23_bin.11</strain>
    </source>
</reference>
<dbReference type="GO" id="GO:0065002">
    <property type="term" value="P:intracellular protein transmembrane transport"/>
    <property type="evidence" value="ECO:0007669"/>
    <property type="project" value="UniProtKB-UniRule"/>
</dbReference>
<comment type="similarity">
    <text evidence="9">Belongs to the SecE/SEC61-gamma family.</text>
</comment>
<dbReference type="EMBL" id="CP009761">
    <property type="protein sequence ID" value="AIZ36665.1"/>
    <property type="molecule type" value="Genomic_DNA"/>
</dbReference>
<dbReference type="EMBL" id="JANDZV010000001">
    <property type="protein sequence ID" value="MCZ7406932.1"/>
    <property type="molecule type" value="Genomic_DNA"/>
</dbReference>
<evidence type="ECO:0000256" key="8">
    <source>
        <dbReference type="ARBA" id="ARBA00023136"/>
    </source>
</evidence>
<dbReference type="GeneID" id="93385503"/>
<evidence type="ECO:0000256" key="4">
    <source>
        <dbReference type="ARBA" id="ARBA00022692"/>
    </source>
</evidence>
<feature type="transmembrane region" description="Helical" evidence="9">
    <location>
        <begin position="34"/>
        <end position="55"/>
    </location>
</feature>
<dbReference type="KEGG" id="pmic:NW74_04600"/>
<dbReference type="HAMAP" id="MF_00422">
    <property type="entry name" value="SecE"/>
    <property type="match status" value="1"/>
</dbReference>
<dbReference type="InterPro" id="IPR001901">
    <property type="entry name" value="Translocase_SecE/Sec61-g"/>
</dbReference>
<name>A0A0B4S1L5_9FIRM</name>
<dbReference type="Proteomes" id="UP000031386">
    <property type="component" value="Chromosome"/>
</dbReference>
<dbReference type="OrthoDB" id="9799073at2"/>
<dbReference type="GO" id="GO:0009306">
    <property type="term" value="P:protein secretion"/>
    <property type="evidence" value="ECO:0007669"/>
    <property type="project" value="UniProtKB-UniRule"/>
</dbReference>
<reference evidence="10 14" key="1">
    <citation type="submission" date="2014-10" db="EMBL/GenBank/DDBJ databases">
        <title>Complete genome sequence of Parvimonas micra KCOM 1535 (= ChDC B708).</title>
        <authorList>
            <person name="Kook J.-K."/>
            <person name="Park S.-N."/>
            <person name="Lim Y.K."/>
            <person name="Roh H."/>
        </authorList>
    </citation>
    <scope>NUCLEOTIDE SEQUENCE [LARGE SCALE GENOMIC DNA]</scope>
    <source>
        <strain evidence="10">KCOM 1535</strain>
        <strain evidence="14">KCOM 1535 / ChDC B708</strain>
    </source>
</reference>
<keyword evidence="4 9" id="KW-0812">Transmembrane</keyword>
<dbReference type="Proteomes" id="UP001141458">
    <property type="component" value="Unassembled WGS sequence"/>
</dbReference>
<reference evidence="12" key="3">
    <citation type="submission" date="2022-07" db="EMBL/GenBank/DDBJ databases">
        <title>Parvimonas micra travels from the subgingival sulcus of the human oral cavity to the colorectal adenocarcinoma.</title>
        <authorList>
            <person name="Conde-Perez K."/>
            <person name="Buetas E."/>
            <person name="Aja-Macaya P."/>
            <person name="Martin-De Arribas E."/>
            <person name="Iglesias-Corras I."/>
            <person name="Trigo-Tasende N."/>
            <person name="Nasser-Ali M."/>
            <person name="Estevez L.S."/>
            <person name="Rumbo-Feal S."/>
            <person name="Otero-Alen B."/>
            <person name="Noguera J.F."/>
            <person name="Concha A."/>
            <person name="Pardinas-Lopez S."/>
            <person name="Carda-Dieguez M."/>
            <person name="Gomez-Randulfe I."/>
            <person name="Martinez-Lago N."/>
            <person name="Ladra S."/>
            <person name="Aparicio L.A."/>
            <person name="Bou G."/>
            <person name="Mira A."/>
            <person name="Vallejo J.A."/>
            <person name="Poza M."/>
        </authorList>
    </citation>
    <scope>NUCLEOTIDE SEQUENCE</scope>
    <source>
        <strain evidence="13">PM102KC-G-1</strain>
        <strain evidence="12">PM79KC-AC-4</strain>
    </source>
</reference>
<protein>
    <recommendedName>
        <fullName evidence="9">Protein translocase subunit SecE</fullName>
    </recommendedName>
</protein>
<evidence type="ECO:0000313" key="12">
    <source>
        <dbReference type="EMBL" id="MCZ7406932.1"/>
    </source>
</evidence>
<evidence type="ECO:0000256" key="5">
    <source>
        <dbReference type="ARBA" id="ARBA00022927"/>
    </source>
</evidence>
<evidence type="ECO:0000313" key="10">
    <source>
        <dbReference type="EMBL" id="AIZ36665.1"/>
    </source>
</evidence>
<dbReference type="STRING" id="33033.NW74_04600"/>
<dbReference type="InterPro" id="IPR005807">
    <property type="entry name" value="SecE_bac"/>
</dbReference>